<feature type="non-terminal residue" evidence="5">
    <location>
        <position position="1"/>
    </location>
</feature>
<evidence type="ECO:0000313" key="5">
    <source>
        <dbReference type="EMBL" id="AAC34903.1"/>
    </source>
</evidence>
<evidence type="ECO:0000259" key="4">
    <source>
        <dbReference type="PROSITE" id="PS50878"/>
    </source>
</evidence>
<keyword evidence="1" id="KW-0479">Metal-binding</keyword>
<sequence length="1151" mass="127630">VGVQGEVTSLRLLCQQDSEVYATTMNRKNNYTRGNRFSSGSPGNFVVVRDPAQDLPFKCAFCERTFTTSNGKGLHELRSHPKEYNMRVPVAKKRARWSEEELSQLAEAEHDLKSKKQYASELDLSRDLEGCMVGRSLESIRGQRKLPRYVEIFNRLSNSRASIPEIGEGDEEANSVGSDEVFHASGHGTGITEALEVLVSKRPGEAFREEVLNGIVRAKLEGSEVFVRLEQYLSRMFVGQSSLASTPCSSGEGKLPLTCSGSNKKEQRSDLFSRFPEKGPSVSVSAPSVSDMGRKRRKALSRNEATQVREEFVEFARNVDPIPRRKCARVNEGLQGNQRLPKEKPMTARAKMRHLRLLRYRRLQELYKKDRSLAAKQVLQDMLDSKPGRNPEAVKYWAETMGKESTGIDVSVMTGRPRYRDNVWSPIYPGEVSAAVKLMDSSGATGPDGFSVRSLKCTPSRVLAKVFNLFLLEEKLPAFLMTSRTVLVPKVKEPKAPTDYRPISVSSTLVRLFHKILARRLTLASGLDSRQRGFVPVDGCAENLVVLESAIRSAKNYKRSLFVASMDIKNAFGSVAHEAIFEALSKSGAPDSFVTYVRNCYDGFASVVKLGRDTAQTTVRQGVLQGDPLSPILFNLVIDQIIRSLPETVGVQLDANTKLNSMAFADDLILLSSSEAGMRRMLGVLAGVSSKFGLIFHPGKCKYLAMIWAGKQKKMKIATDLSFEIGGGFMTPVGVTETWKYLGAYLGQIGIQPARLSLQTFLERIAKSPLKPQQKLYLIRVHLLPKLIYPLVMAPIRASMLNKLDRMVRVALTGKDGILHLPQSVPSAFFYAPIGEGGLGLMELRTSIPAMVKARFERMMNSTCHHVRAAAKGAANSNRIALANRFLRKTADGIPVTSAKLVKEYQAAKLHGSFDGKPLSEAGRVKGIHSWTCDGRMVMTGQAFCEALKIRINALPCLSRYNRGTEKPRECRAGCKTTESLNHVLQVCPRTHDMRVARHDKLVNRLGGYLSQKGFEIHTEPRIITSLGLRKPDIIAIKGEKGVVLDAQIGGAANLNAAHDAKMCYYSSSPEIKEWVTGKGAPDVSYGACIVSPQGIMSEESWKTLRGLGFSKGMLNSLVVTVMEQSTYVWHVFNRSTASYGWKRRRKRKWD</sequence>
<dbReference type="GO" id="GO:0003964">
    <property type="term" value="F:RNA-directed DNA polymerase activity"/>
    <property type="evidence" value="ECO:0007669"/>
    <property type="project" value="UniProtKB-KW"/>
</dbReference>
<keyword evidence="5" id="KW-0695">RNA-directed DNA polymerase</keyword>
<name>O44319_9HEXA</name>
<feature type="domain" description="Reverse transcriptase" evidence="4">
    <location>
        <begin position="469"/>
        <end position="746"/>
    </location>
</feature>
<organism evidence="5">
    <name type="scientific">Anurida maritima</name>
    <dbReference type="NCBI Taxonomy" id="64695"/>
    <lineage>
        <taxon>Eukaryota</taxon>
        <taxon>Metazoa</taxon>
        <taxon>Ecdysozoa</taxon>
        <taxon>Arthropoda</taxon>
        <taxon>Hexapoda</taxon>
        <taxon>Collembola</taxon>
        <taxon>Poduromorpha</taxon>
        <taxon>Poduroidea</taxon>
        <taxon>Neanuridae</taxon>
        <taxon>Pseudachorutinae</taxon>
        <taxon>Anurida</taxon>
    </lineage>
</organism>
<dbReference type="InterPro" id="IPR013087">
    <property type="entry name" value="Znf_C2H2_type"/>
</dbReference>
<keyword evidence="5" id="KW-0548">Nucleotidyltransferase</keyword>
<evidence type="ECO:0000259" key="3">
    <source>
        <dbReference type="PROSITE" id="PS50157"/>
    </source>
</evidence>
<dbReference type="EMBL" id="AF015815">
    <property type="protein sequence ID" value="AAC34903.1"/>
    <property type="molecule type" value="Genomic_DNA"/>
</dbReference>
<dbReference type="SUPFAM" id="SSF56672">
    <property type="entry name" value="DNA/RNA polymerases"/>
    <property type="match status" value="1"/>
</dbReference>
<reference evidence="5" key="1">
    <citation type="journal article" date="1998" name="Nature">
        <title>Are retrotransposons long-term hitchhikers?</title>
        <authorList>
            <person name="Burke W.D."/>
            <person name="Malik H.S."/>
            <person name="Lathe W.C. 3rd"/>
            <person name="Eickbush T.H."/>
        </authorList>
    </citation>
    <scope>NUCLEOTIDE SEQUENCE</scope>
</reference>
<keyword evidence="5" id="KW-0808">Transferase</keyword>
<evidence type="ECO:0000256" key="2">
    <source>
        <dbReference type="SAM" id="MobiDB-lite"/>
    </source>
</evidence>
<dbReference type="PANTHER" id="PTHR19446">
    <property type="entry name" value="REVERSE TRANSCRIPTASES"/>
    <property type="match status" value="1"/>
</dbReference>
<feature type="domain" description="C2H2-type" evidence="3">
    <location>
        <begin position="57"/>
        <end position="85"/>
    </location>
</feature>
<feature type="region of interest" description="Disordered" evidence="2">
    <location>
        <begin position="274"/>
        <end position="302"/>
    </location>
</feature>
<dbReference type="PROSITE" id="PS00028">
    <property type="entry name" value="ZINC_FINGER_C2H2_1"/>
    <property type="match status" value="1"/>
</dbReference>
<accession>O44319</accession>
<dbReference type="Pfam" id="PF00078">
    <property type="entry name" value="RVT_1"/>
    <property type="match status" value="1"/>
</dbReference>
<proteinExistence type="predicted"/>
<dbReference type="PIR" id="T30936">
    <property type="entry name" value="T30936"/>
</dbReference>
<feature type="compositionally biased region" description="Low complexity" evidence="2">
    <location>
        <begin position="280"/>
        <end position="290"/>
    </location>
</feature>
<dbReference type="PROSITE" id="PS50157">
    <property type="entry name" value="ZINC_FINGER_C2H2_2"/>
    <property type="match status" value="1"/>
</dbReference>
<dbReference type="InterPro" id="IPR043502">
    <property type="entry name" value="DNA/RNA_pol_sf"/>
</dbReference>
<dbReference type="CDD" id="cd01650">
    <property type="entry name" value="RT_nLTR_like"/>
    <property type="match status" value="1"/>
</dbReference>
<dbReference type="AlphaFoldDB" id="O44319"/>
<evidence type="ECO:0000256" key="1">
    <source>
        <dbReference type="PROSITE-ProRule" id="PRU00042"/>
    </source>
</evidence>
<protein>
    <submittedName>
        <fullName evidence="5">Reverse transcriptase</fullName>
    </submittedName>
</protein>
<dbReference type="GO" id="GO:0008270">
    <property type="term" value="F:zinc ion binding"/>
    <property type="evidence" value="ECO:0007669"/>
    <property type="project" value="UniProtKB-KW"/>
</dbReference>
<dbReference type="InterPro" id="IPR000477">
    <property type="entry name" value="RT_dom"/>
</dbReference>
<dbReference type="PROSITE" id="PS50878">
    <property type="entry name" value="RT_POL"/>
    <property type="match status" value="1"/>
</dbReference>
<reference evidence="5" key="2">
    <citation type="journal article" date="1999" name="Mol. Biol. Evol.">
        <title>The domain structure and retrotransposition mechanism of R2 elements are conserved throughout arthropods.</title>
        <authorList>
            <person name="Burke W.D."/>
            <person name="Malik H.S."/>
            <person name="Jones J.P."/>
            <person name="Eickbush T.H."/>
        </authorList>
    </citation>
    <scope>NUCLEOTIDE SEQUENCE</scope>
</reference>
<keyword evidence="1" id="KW-0863">Zinc-finger</keyword>
<keyword evidence="1" id="KW-0862">Zinc</keyword>